<evidence type="ECO:0000256" key="11">
    <source>
        <dbReference type="RuleBase" id="RU361241"/>
    </source>
</evidence>
<comment type="caution">
    <text evidence="15">The sequence shown here is derived from an EMBL/GenBank/DDBJ whole genome shotgun (WGS) entry which is preliminary data.</text>
</comment>
<dbReference type="InterPro" id="IPR045034">
    <property type="entry name" value="O-acyltransferase_WSD1-like"/>
</dbReference>
<sequence>MKQLSGLDATFLHLETSAQFGHVSSLSIYTRPDVPDYRPYDAWRTQLQQRLHLLEPLRRRLAEVPLGLDHPYWIEDPAFDLDFHVRHTAVPPPGTDDQLAVLVGRLVSRPLDRRKPLWLSYVIEGLPERRFAVLTIVHHATIDGASGVELMTLMLDERPEGVAGAPEDDRWTPERPPGDLEMLARGALGLARKPARGLLLAAWSAREIGRATRNPVLVRTANDVRRSLRGPLGTVLNLGRRRPEEPDEPPTVPSVRPPRTPFNGPITPHRKLAIRSTSLDVLKQVKSALGVTLNDVVMAACAGGLRTFLDRREALPADPLVALVPVSVRTGEETDRWTNRVSMLSAVLPTDEPDPVRRVRRVHDSMSSSKKIFSALPAERLTDFAEFPPPAVFARAMRLSARLRLGSRLTPGNLVISNVPGPRTPLYAAGARLEHYYPVSTIVEGQGLNITVQSYLDRLDWGLVSCAELLPDVDVLLGDILDEIDTLAAAAGVATSTPATKPTAPAPARPPGASAGASH</sequence>
<evidence type="ECO:0000256" key="8">
    <source>
        <dbReference type="ARBA" id="ARBA00023098"/>
    </source>
</evidence>
<dbReference type="GO" id="GO:0004144">
    <property type="term" value="F:diacylglycerol O-acyltransferase activity"/>
    <property type="evidence" value="ECO:0007669"/>
    <property type="project" value="UniProtKB-EC"/>
</dbReference>
<evidence type="ECO:0000256" key="10">
    <source>
        <dbReference type="ARBA" id="ARBA00048109"/>
    </source>
</evidence>
<protein>
    <recommendedName>
        <fullName evidence="4 11">Diacylglycerol O-acyltransferase</fullName>
        <ecNumber evidence="4 11">2.3.1.20</ecNumber>
    </recommendedName>
</protein>
<dbReference type="SUPFAM" id="SSF52777">
    <property type="entry name" value="CoA-dependent acyltransferases"/>
    <property type="match status" value="1"/>
</dbReference>
<evidence type="ECO:0000256" key="4">
    <source>
        <dbReference type="ARBA" id="ARBA00013244"/>
    </source>
</evidence>
<dbReference type="PANTHER" id="PTHR31650:SF1">
    <property type="entry name" value="WAX ESTER SYNTHASE_DIACYLGLYCEROL ACYLTRANSFERASE 4-RELATED"/>
    <property type="match status" value="1"/>
</dbReference>
<feature type="region of interest" description="Disordered" evidence="12">
    <location>
        <begin position="238"/>
        <end position="267"/>
    </location>
</feature>
<comment type="similarity">
    <text evidence="3 11">Belongs to the long-chain O-acyltransferase family.</text>
</comment>
<dbReference type="GO" id="GO:0001666">
    <property type="term" value="P:response to hypoxia"/>
    <property type="evidence" value="ECO:0007669"/>
    <property type="project" value="TreeGrafter"/>
</dbReference>
<name>A0A543PFT6_9ACTN</name>
<evidence type="ECO:0000259" key="14">
    <source>
        <dbReference type="Pfam" id="PF06974"/>
    </source>
</evidence>
<evidence type="ECO:0000256" key="6">
    <source>
        <dbReference type="ARBA" id="ARBA00022679"/>
    </source>
</evidence>
<dbReference type="PANTHER" id="PTHR31650">
    <property type="entry name" value="O-ACYLTRANSFERASE (WSD1-LIKE) FAMILY PROTEIN"/>
    <property type="match status" value="1"/>
</dbReference>
<dbReference type="EC" id="2.3.1.20" evidence="4 11"/>
<dbReference type="Pfam" id="PF06974">
    <property type="entry name" value="WS_DGAT_C"/>
    <property type="match status" value="1"/>
</dbReference>
<keyword evidence="5 11" id="KW-0444">Lipid biosynthesis</keyword>
<evidence type="ECO:0000313" key="16">
    <source>
        <dbReference type="Proteomes" id="UP000319865"/>
    </source>
</evidence>
<organism evidence="15 16">
    <name type="scientific">Blastococcus colisei</name>
    <dbReference type="NCBI Taxonomy" id="1564162"/>
    <lineage>
        <taxon>Bacteria</taxon>
        <taxon>Bacillati</taxon>
        <taxon>Actinomycetota</taxon>
        <taxon>Actinomycetes</taxon>
        <taxon>Geodermatophilales</taxon>
        <taxon>Geodermatophilaceae</taxon>
        <taxon>Blastococcus</taxon>
    </lineage>
</organism>
<dbReference type="GO" id="GO:0019432">
    <property type="term" value="P:triglyceride biosynthetic process"/>
    <property type="evidence" value="ECO:0007669"/>
    <property type="project" value="UniProtKB-UniPathway"/>
</dbReference>
<keyword evidence="7 11" id="KW-0319">Glycerol metabolism</keyword>
<dbReference type="GO" id="GO:0071731">
    <property type="term" value="P:response to nitric oxide"/>
    <property type="evidence" value="ECO:0007669"/>
    <property type="project" value="TreeGrafter"/>
</dbReference>
<comment type="pathway">
    <text evidence="2">Lipid metabolism.</text>
</comment>
<evidence type="ECO:0000256" key="1">
    <source>
        <dbReference type="ARBA" id="ARBA00004771"/>
    </source>
</evidence>
<dbReference type="GO" id="GO:0005886">
    <property type="term" value="C:plasma membrane"/>
    <property type="evidence" value="ECO:0007669"/>
    <property type="project" value="TreeGrafter"/>
</dbReference>
<gene>
    <name evidence="15" type="ORF">FHU33_2360</name>
</gene>
<dbReference type="InterPro" id="IPR004255">
    <property type="entry name" value="O-acyltransferase_WSD1_N"/>
</dbReference>
<evidence type="ECO:0000259" key="13">
    <source>
        <dbReference type="Pfam" id="PF03007"/>
    </source>
</evidence>
<reference evidence="15 16" key="1">
    <citation type="submission" date="2019-06" db="EMBL/GenBank/DDBJ databases">
        <title>Sequencing the genomes of 1000 actinobacteria strains.</title>
        <authorList>
            <person name="Klenk H.-P."/>
        </authorList>
    </citation>
    <scope>NUCLEOTIDE SEQUENCE [LARGE SCALE GENOMIC DNA]</scope>
    <source>
        <strain evidence="15 16">DSM 46837</strain>
    </source>
</reference>
<evidence type="ECO:0000256" key="9">
    <source>
        <dbReference type="ARBA" id="ARBA00023315"/>
    </source>
</evidence>
<evidence type="ECO:0000313" key="15">
    <source>
        <dbReference type="EMBL" id="TQN42942.1"/>
    </source>
</evidence>
<keyword evidence="16" id="KW-1185">Reference proteome</keyword>
<evidence type="ECO:0000256" key="7">
    <source>
        <dbReference type="ARBA" id="ARBA00022798"/>
    </source>
</evidence>
<comment type="pathway">
    <text evidence="1 11">Glycerolipid metabolism; triacylglycerol biosynthesis.</text>
</comment>
<dbReference type="NCBIfam" id="TIGR02946">
    <property type="entry name" value="acyl_WS_DGAT"/>
    <property type="match status" value="1"/>
</dbReference>
<dbReference type="InterPro" id="IPR009721">
    <property type="entry name" value="O-acyltransferase_WSD1_C"/>
</dbReference>
<dbReference type="EMBL" id="VFQE01000001">
    <property type="protein sequence ID" value="TQN42942.1"/>
    <property type="molecule type" value="Genomic_DNA"/>
</dbReference>
<evidence type="ECO:0000256" key="2">
    <source>
        <dbReference type="ARBA" id="ARBA00005189"/>
    </source>
</evidence>
<dbReference type="GO" id="GO:0051701">
    <property type="term" value="P:biological process involved in interaction with host"/>
    <property type="evidence" value="ECO:0007669"/>
    <property type="project" value="TreeGrafter"/>
</dbReference>
<dbReference type="RefSeq" id="WP_170182425.1">
    <property type="nucleotide sequence ID" value="NZ_VFQE01000001.1"/>
</dbReference>
<keyword evidence="6 11" id="KW-0808">Transferase</keyword>
<dbReference type="UniPathway" id="UPA00282"/>
<keyword evidence="8 11" id="KW-0443">Lipid metabolism</keyword>
<evidence type="ECO:0000256" key="12">
    <source>
        <dbReference type="SAM" id="MobiDB-lite"/>
    </source>
</evidence>
<feature type="compositionally biased region" description="Pro residues" evidence="12">
    <location>
        <begin position="249"/>
        <end position="260"/>
    </location>
</feature>
<feature type="domain" description="O-acyltransferase WSD1 C-terminal" evidence="14">
    <location>
        <begin position="337"/>
        <end position="487"/>
    </location>
</feature>
<evidence type="ECO:0000256" key="5">
    <source>
        <dbReference type="ARBA" id="ARBA00022516"/>
    </source>
</evidence>
<dbReference type="GO" id="GO:0006071">
    <property type="term" value="P:glycerol metabolic process"/>
    <property type="evidence" value="ECO:0007669"/>
    <property type="project" value="UniProtKB-KW"/>
</dbReference>
<dbReference type="Proteomes" id="UP000319865">
    <property type="component" value="Unassembled WGS sequence"/>
</dbReference>
<dbReference type="Pfam" id="PF03007">
    <property type="entry name" value="WS_DGAT_cat"/>
    <property type="match status" value="1"/>
</dbReference>
<feature type="domain" description="O-acyltransferase WSD1-like N-terminal" evidence="13">
    <location>
        <begin position="4"/>
        <end position="297"/>
    </location>
</feature>
<accession>A0A543PFT6</accession>
<dbReference type="AlphaFoldDB" id="A0A543PFT6"/>
<comment type="catalytic activity">
    <reaction evidence="10 11">
        <text>an acyl-CoA + a 1,2-diacyl-sn-glycerol = a triacyl-sn-glycerol + CoA</text>
        <dbReference type="Rhea" id="RHEA:10868"/>
        <dbReference type="ChEBI" id="CHEBI:17815"/>
        <dbReference type="ChEBI" id="CHEBI:57287"/>
        <dbReference type="ChEBI" id="CHEBI:58342"/>
        <dbReference type="ChEBI" id="CHEBI:64615"/>
        <dbReference type="EC" id="2.3.1.20"/>
    </reaction>
</comment>
<dbReference type="InterPro" id="IPR014292">
    <property type="entry name" value="Acyl_transf_WS/DGAT"/>
</dbReference>
<evidence type="ECO:0000256" key="3">
    <source>
        <dbReference type="ARBA" id="ARBA00009587"/>
    </source>
</evidence>
<proteinExistence type="inferred from homology"/>
<keyword evidence="9 11" id="KW-0012">Acyltransferase</keyword>
<feature type="region of interest" description="Disordered" evidence="12">
    <location>
        <begin position="495"/>
        <end position="519"/>
    </location>
</feature>